<dbReference type="InterPro" id="IPR036397">
    <property type="entry name" value="RNaseH_sf"/>
</dbReference>
<reference evidence="2" key="1">
    <citation type="submission" date="2024-01" db="EMBL/GenBank/DDBJ databases">
        <title>First draft genome sequence data of TA4-1, the type strain of Gram-positive actinobacterium Streptomyces chiangmaiensis.</title>
        <authorList>
            <person name="Yasawong M."/>
            <person name="Nantapong N."/>
        </authorList>
    </citation>
    <scope>NUCLEOTIDE SEQUENCE</scope>
    <source>
        <strain evidence="2">TA4-1</strain>
    </source>
</reference>
<keyword evidence="2" id="KW-0378">Hydrolase</keyword>
<protein>
    <submittedName>
        <fullName evidence="2">3'-5' exonuclease</fullName>
    </submittedName>
</protein>
<keyword evidence="3" id="KW-1185">Reference proteome</keyword>
<name>A0ABU7FP02_9ACTN</name>
<comment type="caution">
    <text evidence="2">The sequence shown here is derived from an EMBL/GenBank/DDBJ whole genome shotgun (WGS) entry which is preliminary data.</text>
</comment>
<accession>A0ABU7FP02</accession>
<dbReference type="Proteomes" id="UP001333996">
    <property type="component" value="Unassembled WGS sequence"/>
</dbReference>
<dbReference type="RefSeq" id="WP_329510087.1">
    <property type="nucleotide sequence ID" value="NZ_BAAAYZ010000066.1"/>
</dbReference>
<dbReference type="SMART" id="SM00479">
    <property type="entry name" value="EXOIII"/>
    <property type="match status" value="1"/>
</dbReference>
<dbReference type="InterPro" id="IPR012337">
    <property type="entry name" value="RNaseH-like_sf"/>
</dbReference>
<dbReference type="CDD" id="cd06127">
    <property type="entry name" value="DEDDh"/>
    <property type="match status" value="1"/>
</dbReference>
<evidence type="ECO:0000259" key="1">
    <source>
        <dbReference type="SMART" id="SM00479"/>
    </source>
</evidence>
<keyword evidence="2" id="KW-0269">Exonuclease</keyword>
<dbReference type="InterPro" id="IPR013520">
    <property type="entry name" value="Ribonucl_H"/>
</dbReference>
<sequence length="551" mass="60478">MGRRKGFGPIQLADHAGLSRWQVERGQTKGVIPAPALASGRWSDEQGEDVKARRAQIIEVLGTHPGYGASRGAKMLAEAPDLAARKVEIWACDVEQLAEQGHLERVGEFEGYALYDERQLASPTAAMCAALEQIVGERVAWLQASARTDEAAGRCGWEVAEFEKAAKDQGITPGRFRRWALEDVERLGGNEDLGADILAARMLGPELAAQHLEIRRRDLDYCIEAGWLAPVSHVRRTVWSGGRGHQKVVEVPMYRVGDLDALKDIPGVDWEAVKATKPGRPSPLRAFAQLAPKRAAVVRAFVDELRERFGLPVWTRFANLDNLWLIDWEPGLDGAPSRDDVAALLADNPAASRFADGIQLLSEQGEAIHWARRMLQPGVACVLDTETHALWGRVMEVAVVDAASGEVLLETLVNPQIPVTEGAFAVHGISDAMVADAPTWDQVLPEVLRVTAGRKILACNAEYDKTVTMGDCQRVEADPQHLSGRGSGGCIMRKRSDWEGMRDFLPLDSGHLSGWFCGRYRTECLGLGASCYPSRTVHPVLRKERRRSAMS</sequence>
<dbReference type="SUPFAM" id="SSF53098">
    <property type="entry name" value="Ribonuclease H-like"/>
    <property type="match status" value="1"/>
</dbReference>
<dbReference type="EMBL" id="JAYWVC010000119">
    <property type="protein sequence ID" value="MED7825676.1"/>
    <property type="molecule type" value="Genomic_DNA"/>
</dbReference>
<organism evidence="2 3">
    <name type="scientific">Streptomyces chiangmaiensis</name>
    <dbReference type="NCBI Taxonomy" id="766497"/>
    <lineage>
        <taxon>Bacteria</taxon>
        <taxon>Bacillati</taxon>
        <taxon>Actinomycetota</taxon>
        <taxon>Actinomycetes</taxon>
        <taxon>Kitasatosporales</taxon>
        <taxon>Streptomycetaceae</taxon>
        <taxon>Streptomyces</taxon>
    </lineage>
</organism>
<feature type="domain" description="Exonuclease" evidence="1">
    <location>
        <begin position="379"/>
        <end position="530"/>
    </location>
</feature>
<dbReference type="GO" id="GO:0004527">
    <property type="term" value="F:exonuclease activity"/>
    <property type="evidence" value="ECO:0007669"/>
    <property type="project" value="UniProtKB-KW"/>
</dbReference>
<evidence type="ECO:0000313" key="3">
    <source>
        <dbReference type="Proteomes" id="UP001333996"/>
    </source>
</evidence>
<keyword evidence="2" id="KW-0540">Nuclease</keyword>
<dbReference type="Gene3D" id="3.30.420.10">
    <property type="entry name" value="Ribonuclease H-like superfamily/Ribonuclease H"/>
    <property type="match status" value="1"/>
</dbReference>
<dbReference type="Pfam" id="PF00929">
    <property type="entry name" value="RNase_T"/>
    <property type="match status" value="1"/>
</dbReference>
<evidence type="ECO:0000313" key="2">
    <source>
        <dbReference type="EMBL" id="MED7825676.1"/>
    </source>
</evidence>
<proteinExistence type="predicted"/>
<gene>
    <name evidence="2" type="ORF">VXC91_27815</name>
</gene>